<gene>
    <name evidence="5" type="ORF">JK359_00840</name>
</gene>
<proteinExistence type="predicted"/>
<evidence type="ECO:0000256" key="1">
    <source>
        <dbReference type="ARBA" id="ARBA00022603"/>
    </source>
</evidence>
<comment type="caution">
    <text evidence="5">The sequence shown here is derived from an EMBL/GenBank/DDBJ whole genome shotgun (WGS) entry which is preliminary data.</text>
</comment>
<keyword evidence="2" id="KW-0808">Transferase</keyword>
<name>A0A937JMK5_9ACTN</name>
<dbReference type="Proteomes" id="UP000661858">
    <property type="component" value="Unassembled WGS sequence"/>
</dbReference>
<dbReference type="InterPro" id="IPR041698">
    <property type="entry name" value="Methyltransf_25"/>
</dbReference>
<evidence type="ECO:0000313" key="5">
    <source>
        <dbReference type="EMBL" id="MBL1080533.1"/>
    </source>
</evidence>
<evidence type="ECO:0000256" key="2">
    <source>
        <dbReference type="ARBA" id="ARBA00022679"/>
    </source>
</evidence>
<dbReference type="Pfam" id="PF13649">
    <property type="entry name" value="Methyltransf_25"/>
    <property type="match status" value="1"/>
</dbReference>
<feature type="region of interest" description="Disordered" evidence="3">
    <location>
        <begin position="241"/>
        <end position="278"/>
    </location>
</feature>
<dbReference type="CDD" id="cd02440">
    <property type="entry name" value="AdoMet_MTases"/>
    <property type="match status" value="1"/>
</dbReference>
<accession>A0A937JMK5</accession>
<keyword evidence="1 5" id="KW-0489">Methyltransferase</keyword>
<dbReference type="Gene3D" id="3.40.50.150">
    <property type="entry name" value="Vaccinia Virus protein VP39"/>
    <property type="match status" value="1"/>
</dbReference>
<feature type="domain" description="Methyltransferase" evidence="4">
    <location>
        <begin position="42"/>
        <end position="129"/>
    </location>
</feature>
<evidence type="ECO:0000259" key="4">
    <source>
        <dbReference type="Pfam" id="PF13649"/>
    </source>
</evidence>
<keyword evidence="6" id="KW-1185">Reference proteome</keyword>
<dbReference type="GO" id="GO:0008168">
    <property type="term" value="F:methyltransferase activity"/>
    <property type="evidence" value="ECO:0007669"/>
    <property type="project" value="UniProtKB-KW"/>
</dbReference>
<dbReference type="InterPro" id="IPR029063">
    <property type="entry name" value="SAM-dependent_MTases_sf"/>
</dbReference>
<organism evidence="5 6">
    <name type="scientific">Streptomyces actinomycinicus</name>
    <dbReference type="NCBI Taxonomy" id="1695166"/>
    <lineage>
        <taxon>Bacteria</taxon>
        <taxon>Bacillati</taxon>
        <taxon>Actinomycetota</taxon>
        <taxon>Actinomycetes</taxon>
        <taxon>Kitasatosporales</taxon>
        <taxon>Streptomycetaceae</taxon>
        <taxon>Streptomyces</taxon>
    </lineage>
</organism>
<evidence type="ECO:0000313" key="6">
    <source>
        <dbReference type="Proteomes" id="UP000661858"/>
    </source>
</evidence>
<reference evidence="5" key="1">
    <citation type="submission" date="2021-01" db="EMBL/GenBank/DDBJ databases">
        <title>WGS of actinomycetes isolated from Thailand.</title>
        <authorList>
            <person name="Thawai C."/>
        </authorList>
    </citation>
    <scope>NUCLEOTIDE SEQUENCE</scope>
    <source>
        <strain evidence="5">RCU-197</strain>
    </source>
</reference>
<protein>
    <submittedName>
        <fullName evidence="5">Class I SAM-dependent methyltransferase</fullName>
    </submittedName>
</protein>
<dbReference type="AlphaFoldDB" id="A0A937JMK5"/>
<evidence type="ECO:0000256" key="3">
    <source>
        <dbReference type="SAM" id="MobiDB-lite"/>
    </source>
</evidence>
<dbReference type="PANTHER" id="PTHR43861">
    <property type="entry name" value="TRANS-ACONITATE 2-METHYLTRANSFERASE-RELATED"/>
    <property type="match status" value="1"/>
</dbReference>
<dbReference type="GO" id="GO:0032259">
    <property type="term" value="P:methylation"/>
    <property type="evidence" value="ECO:0007669"/>
    <property type="project" value="UniProtKB-KW"/>
</dbReference>
<dbReference type="Gene3D" id="2.20.130.10">
    <property type="entry name" value="CAC2371-like domains"/>
    <property type="match status" value="1"/>
</dbReference>
<feature type="compositionally biased region" description="Polar residues" evidence="3">
    <location>
        <begin position="254"/>
        <end position="278"/>
    </location>
</feature>
<dbReference type="SUPFAM" id="SSF53335">
    <property type="entry name" value="S-adenosyl-L-methionine-dependent methyltransferases"/>
    <property type="match status" value="1"/>
</dbReference>
<dbReference type="GO" id="GO:0017000">
    <property type="term" value="P:antibiotic biosynthetic process"/>
    <property type="evidence" value="ECO:0007669"/>
    <property type="project" value="UniProtKB-ARBA"/>
</dbReference>
<dbReference type="PANTHER" id="PTHR43861:SF1">
    <property type="entry name" value="TRANS-ACONITATE 2-METHYLTRANSFERASE"/>
    <property type="match status" value="1"/>
</dbReference>
<sequence>MEATNLLYRDPVLYDIVQSDSTSAGMCQALIELHQPDARTLVDFGCGTGRDLEVLAKRFECIGVDLQPGLVDYAHQARPELDIRTGDMRTARLGKRMDVVTCMGNSLAYVHDNNDISQVFATFAAHAQPKALLVLCSPIAPITRTEPTTATVDTPRGPATVTIRHTWNLRTQINTMHRHWALPSGDEARDEIRRRVLFPQELERYAEDAGFEVLDMNDGTGTGFTGPTAYTVARYTRDDRRGWKWHQHQPPTPDGSSDGNNHGFPRTTTDTSGTKNTR</sequence>
<dbReference type="EMBL" id="JAERRK010000001">
    <property type="protein sequence ID" value="MBL1080533.1"/>
    <property type="molecule type" value="Genomic_DNA"/>
</dbReference>